<dbReference type="RefSeq" id="WP_032847482.1">
    <property type="nucleotide sequence ID" value="NZ_CP071096.1"/>
</dbReference>
<dbReference type="PROSITE" id="PS51736">
    <property type="entry name" value="RECOMBINASES_3"/>
    <property type="match status" value="1"/>
</dbReference>
<dbReference type="GO" id="GO:0000150">
    <property type="term" value="F:DNA strand exchange activity"/>
    <property type="evidence" value="ECO:0007669"/>
    <property type="project" value="InterPro"/>
</dbReference>
<evidence type="ECO:0000313" key="12">
    <source>
        <dbReference type="Proteomes" id="UP000224182"/>
    </source>
</evidence>
<protein>
    <submittedName>
        <fullName evidence="9">IS607 family transposase</fullName>
    </submittedName>
</protein>
<reference evidence="9 10" key="3">
    <citation type="submission" date="2017-06" db="EMBL/GenBank/DDBJ databases">
        <title>Draft genome sequence of Fusobacterium nucleatum subsp. polymorphum KCOM 1330 (=ChDC F330).</title>
        <authorList>
            <person name="Kook J.-K."/>
            <person name="Park S.-N."/>
            <person name="Lim Y.K."/>
            <person name="Roh H."/>
        </authorList>
    </citation>
    <scope>NUCLEOTIDE SEQUENCE [LARGE SCALE GENOMIC DNA]</scope>
    <source>
        <strain evidence="9">KCOM 1330</strain>
        <strain evidence="10">KCOM 1330 (ChDC F330)</strain>
    </source>
</reference>
<evidence type="ECO:0000313" key="8">
    <source>
        <dbReference type="EMBL" id="PHI05679.1"/>
    </source>
</evidence>
<dbReference type="GO" id="GO:0003677">
    <property type="term" value="F:DNA binding"/>
    <property type="evidence" value="ECO:0007669"/>
    <property type="project" value="UniProtKB-KW"/>
</dbReference>
<dbReference type="InterPro" id="IPR051491">
    <property type="entry name" value="Recombinase/Transposase-rel"/>
</dbReference>
<dbReference type="PROSITE" id="PS00397">
    <property type="entry name" value="RECOMBINASES_1"/>
    <property type="match status" value="1"/>
</dbReference>
<organism evidence="9 10">
    <name type="scientific">Fusobacterium nucleatum subsp. polymorphum</name>
    <name type="common">Fusobacterium polymorphum</name>
    <dbReference type="NCBI Taxonomy" id="76857"/>
    <lineage>
        <taxon>Bacteria</taxon>
        <taxon>Fusobacteriati</taxon>
        <taxon>Fusobacteriota</taxon>
        <taxon>Fusobacteriia</taxon>
        <taxon>Fusobacteriales</taxon>
        <taxon>Fusobacteriaceae</taxon>
        <taxon>Fusobacterium</taxon>
    </lineage>
</organism>
<sequence>MVKKSELTKEYYKTGELAKMIGKQTRTVQSYCTRGEINSIIIPSGKRIISKDEVIKYLKKSNLLYEDDNKIDLIYARVSTNKQKNRGDLDRQIEYITREIITKNPKNLKIFLEVGSGLNDNRKELKKLLDMVMNNEVDRIFILYKDRLTRFGFNYLEQICNKFGTEIIVISEEIQEKSIQEELAEDIISIIHSFSGKLYGMRNKIKEKLDKELSD</sequence>
<dbReference type="InterPro" id="IPR048046">
    <property type="entry name" value="Transpos_IS607"/>
</dbReference>
<dbReference type="PANTHER" id="PTHR36172">
    <property type="match status" value="1"/>
</dbReference>
<dbReference type="SMART" id="SM00857">
    <property type="entry name" value="Resolvase"/>
    <property type="match status" value="1"/>
</dbReference>
<dbReference type="InterPro" id="IPR041718">
    <property type="entry name" value="IS607_transposase-like"/>
</dbReference>
<dbReference type="InterPro" id="IPR006118">
    <property type="entry name" value="Recombinase_CS"/>
</dbReference>
<dbReference type="InterPro" id="IPR009061">
    <property type="entry name" value="DNA-bd_dom_put_sf"/>
</dbReference>
<dbReference type="EMBL" id="NIRK01000001">
    <property type="protein sequence ID" value="PHH98836.1"/>
    <property type="molecule type" value="Genomic_DNA"/>
</dbReference>
<dbReference type="NCBIfam" id="NF033518">
    <property type="entry name" value="transpos_IS607"/>
    <property type="match status" value="1"/>
</dbReference>
<dbReference type="Proteomes" id="UP000223525">
    <property type="component" value="Unassembled WGS sequence"/>
</dbReference>
<dbReference type="Proteomes" id="UP000221852">
    <property type="component" value="Unassembled WGS sequence"/>
</dbReference>
<evidence type="ECO:0000259" key="6">
    <source>
        <dbReference type="PROSITE" id="PS51736"/>
    </source>
</evidence>
<evidence type="ECO:0000256" key="3">
    <source>
        <dbReference type="ARBA" id="ARBA00023172"/>
    </source>
</evidence>
<name>A0A2C6BY34_FUSNP</name>
<comment type="caution">
    <text evidence="9">The sequence shown here is derived from an EMBL/GenBank/DDBJ whole genome shotgun (WGS) entry which is preliminary data.</text>
</comment>
<keyword evidence="3" id="KW-0233">DNA recombination</keyword>
<feature type="active site" description="O-(5'-phospho-DNA)-serine intermediate" evidence="4 5">
    <location>
        <position position="79"/>
    </location>
</feature>
<dbReference type="SUPFAM" id="SSF46955">
    <property type="entry name" value="Putative DNA-binding domain"/>
    <property type="match status" value="1"/>
</dbReference>
<dbReference type="InterPro" id="IPR036162">
    <property type="entry name" value="Resolvase-like_N_sf"/>
</dbReference>
<evidence type="ECO:0000313" key="10">
    <source>
        <dbReference type="Proteomes" id="UP000221852"/>
    </source>
</evidence>
<dbReference type="EMBL" id="NIRN01000001">
    <property type="protein sequence ID" value="PHI05679.1"/>
    <property type="molecule type" value="Genomic_DNA"/>
</dbReference>
<evidence type="ECO:0000256" key="5">
    <source>
        <dbReference type="PROSITE-ProRule" id="PRU10137"/>
    </source>
</evidence>
<dbReference type="SUPFAM" id="SSF53041">
    <property type="entry name" value="Resolvase-like"/>
    <property type="match status" value="1"/>
</dbReference>
<evidence type="ECO:0000256" key="4">
    <source>
        <dbReference type="PIRSR" id="PIRSR606118-50"/>
    </source>
</evidence>
<evidence type="ECO:0000313" key="7">
    <source>
        <dbReference type="EMBL" id="PHH98836.1"/>
    </source>
</evidence>
<evidence type="ECO:0000256" key="2">
    <source>
        <dbReference type="ARBA" id="ARBA00023125"/>
    </source>
</evidence>
<reference evidence="8 12" key="2">
    <citation type="submission" date="2017-06" db="EMBL/GenBank/DDBJ databases">
        <title>Draft genome sequence of Fusobacterium nucleatum subsp. polymorphum KCOM 1271 (=ChDC F305).</title>
        <authorList>
            <person name="Kook J.-K."/>
            <person name="Park S.-N."/>
            <person name="Lim Y.K."/>
            <person name="Roh H."/>
        </authorList>
    </citation>
    <scope>NUCLEOTIDE SEQUENCE [LARGE SCALE GENOMIC DNA]</scope>
    <source>
        <strain evidence="8">KCOM 1271</strain>
        <strain evidence="12">KCOM 1271 (ChDC F305)</strain>
    </source>
</reference>
<dbReference type="Gene3D" id="1.10.287.2170">
    <property type="match status" value="1"/>
</dbReference>
<dbReference type="Gene3D" id="3.40.50.1390">
    <property type="entry name" value="Resolvase, N-terminal catalytic domain"/>
    <property type="match status" value="1"/>
</dbReference>
<dbReference type="PANTHER" id="PTHR36172:SF1">
    <property type="entry name" value="RESOLVASE-RELATED"/>
    <property type="match status" value="1"/>
</dbReference>
<dbReference type="GO" id="GO:0015074">
    <property type="term" value="P:DNA integration"/>
    <property type="evidence" value="ECO:0007669"/>
    <property type="project" value="UniProtKB-KW"/>
</dbReference>
<dbReference type="Proteomes" id="UP000224182">
    <property type="component" value="Unassembled WGS sequence"/>
</dbReference>
<proteinExistence type="predicted"/>
<accession>A0A2C6BY34</accession>
<dbReference type="CDD" id="cd03769">
    <property type="entry name" value="SR_IS607_transposase_like"/>
    <property type="match status" value="1"/>
</dbReference>
<dbReference type="InterPro" id="IPR006119">
    <property type="entry name" value="Resolv_N"/>
</dbReference>
<feature type="domain" description="Resolvase/invertase-type recombinase catalytic" evidence="6">
    <location>
        <begin position="71"/>
        <end position="215"/>
    </location>
</feature>
<evidence type="ECO:0000313" key="11">
    <source>
        <dbReference type="Proteomes" id="UP000223525"/>
    </source>
</evidence>
<keyword evidence="1" id="KW-0229">DNA integration</keyword>
<dbReference type="AlphaFoldDB" id="A0A2C6BY34"/>
<evidence type="ECO:0000256" key="1">
    <source>
        <dbReference type="ARBA" id="ARBA00022908"/>
    </source>
</evidence>
<keyword evidence="2" id="KW-0238">DNA-binding</keyword>
<dbReference type="FunFam" id="3.40.50.1390:FF:000002">
    <property type="entry name" value="ORF1 in transposon ISC1904"/>
    <property type="match status" value="1"/>
</dbReference>
<dbReference type="EMBL" id="NIRQ01000001">
    <property type="protein sequence ID" value="PHI13204.1"/>
    <property type="molecule type" value="Genomic_DNA"/>
</dbReference>
<evidence type="ECO:0000313" key="9">
    <source>
        <dbReference type="EMBL" id="PHI13204.1"/>
    </source>
</evidence>
<gene>
    <name evidence="7" type="ORF">CA836_03235</name>
    <name evidence="8" type="ORF">CBG54_00680</name>
    <name evidence="9" type="ORF">CBG59_05545</name>
</gene>
<reference evidence="7 11" key="1">
    <citation type="submission" date="2017-06" db="EMBL/GenBank/DDBJ databases">
        <title>Draft genome sequence of Fusobacterium nucleatum subsp. polymorphum KCOM 1248 (=ChDC F113).</title>
        <authorList>
            <person name="Kook J.-K."/>
            <person name="Park S.-N."/>
            <person name="Lim Y.K."/>
            <person name="Roh H."/>
        </authorList>
    </citation>
    <scope>NUCLEOTIDE SEQUENCE [LARGE SCALE GENOMIC DNA]</scope>
    <source>
        <strain evidence="7">KCOM 1248</strain>
        <strain evidence="11">KCOM 1248 (ChDC F113)</strain>
    </source>
</reference>
<dbReference type="Pfam" id="PF00239">
    <property type="entry name" value="Resolvase"/>
    <property type="match status" value="1"/>
</dbReference>